<evidence type="ECO:0000313" key="2">
    <source>
        <dbReference type="EMBL" id="NHO67315.1"/>
    </source>
</evidence>
<name>A0A9E5MN68_9GAMM</name>
<gene>
    <name evidence="2" type="ORF">G8770_17345</name>
</gene>
<evidence type="ECO:0000259" key="1">
    <source>
        <dbReference type="Pfam" id="PF13847"/>
    </source>
</evidence>
<dbReference type="AlphaFoldDB" id="A0A9E5MN68"/>
<keyword evidence="2" id="KW-0808">Transferase</keyword>
<dbReference type="SUPFAM" id="SSF53335">
    <property type="entry name" value="S-adenosyl-L-methionine-dependent methyltransferases"/>
    <property type="match status" value="1"/>
</dbReference>
<dbReference type="InterPro" id="IPR025714">
    <property type="entry name" value="Methyltranfer_dom"/>
</dbReference>
<keyword evidence="2" id="KW-0489">Methyltransferase</keyword>
<dbReference type="Pfam" id="PF13847">
    <property type="entry name" value="Methyltransf_31"/>
    <property type="match status" value="1"/>
</dbReference>
<feature type="domain" description="Methyltransferase" evidence="1">
    <location>
        <begin position="21"/>
        <end position="136"/>
    </location>
</feature>
<dbReference type="RefSeq" id="WP_167189805.1">
    <property type="nucleotide sequence ID" value="NZ_JAAONZ010000016.1"/>
</dbReference>
<keyword evidence="3" id="KW-1185">Reference proteome</keyword>
<comment type="caution">
    <text evidence="2">The sequence shown here is derived from an EMBL/GenBank/DDBJ whole genome shotgun (WGS) entry which is preliminary data.</text>
</comment>
<accession>A0A9E5MN68</accession>
<dbReference type="PANTHER" id="PTHR43861">
    <property type="entry name" value="TRANS-ACONITATE 2-METHYLTRANSFERASE-RELATED"/>
    <property type="match status" value="1"/>
</dbReference>
<dbReference type="CDD" id="cd02440">
    <property type="entry name" value="AdoMet_MTases"/>
    <property type="match status" value="1"/>
</dbReference>
<dbReference type="GO" id="GO:0008168">
    <property type="term" value="F:methyltransferase activity"/>
    <property type="evidence" value="ECO:0007669"/>
    <property type="project" value="UniProtKB-KW"/>
</dbReference>
<reference evidence="2" key="1">
    <citation type="submission" date="2020-03" db="EMBL/GenBank/DDBJ databases">
        <authorList>
            <person name="Guo F."/>
        </authorList>
    </citation>
    <scope>NUCLEOTIDE SEQUENCE</scope>
    <source>
        <strain evidence="2">JCM 30134</strain>
    </source>
</reference>
<protein>
    <submittedName>
        <fullName evidence="2">Methyltransferase domain-containing protein</fullName>
    </submittedName>
</protein>
<sequence length="251" mass="27562">MKVLDNPNTITENLIANSAISHGMRVLDFGCGNGETSKLLAKAVGESGEVVGVDINENAVIQAREKLTLEGYKNCRFIHTDISDRLEKLDYFDAVFGRRVLMYVPDQNKVLSTLSSLLKAGGVICLQESDSTIVPASTDLLPLHDKVNGWVWETVKAEGGNVNTGFMLPSILSNCGFKVESIKAEAIIQGQNLHYPMSTVVRAILPRIVEKGIATESEIDIENLDDRLKNERDKNQVFISDLVFSVIAIKV</sequence>
<dbReference type="PANTHER" id="PTHR43861:SF1">
    <property type="entry name" value="TRANS-ACONITATE 2-METHYLTRANSFERASE"/>
    <property type="match status" value="1"/>
</dbReference>
<dbReference type="GO" id="GO:0032259">
    <property type="term" value="P:methylation"/>
    <property type="evidence" value="ECO:0007669"/>
    <property type="project" value="UniProtKB-KW"/>
</dbReference>
<dbReference type="EMBL" id="JAAONZ010000016">
    <property type="protein sequence ID" value="NHO67315.1"/>
    <property type="molecule type" value="Genomic_DNA"/>
</dbReference>
<proteinExistence type="predicted"/>
<dbReference type="InterPro" id="IPR029063">
    <property type="entry name" value="SAM-dependent_MTases_sf"/>
</dbReference>
<organism evidence="2 3">
    <name type="scientific">Pseudomaricurvus hydrocarbonicus</name>
    <dbReference type="NCBI Taxonomy" id="1470433"/>
    <lineage>
        <taxon>Bacteria</taxon>
        <taxon>Pseudomonadati</taxon>
        <taxon>Pseudomonadota</taxon>
        <taxon>Gammaproteobacteria</taxon>
        <taxon>Cellvibrionales</taxon>
        <taxon>Cellvibrionaceae</taxon>
        <taxon>Pseudomaricurvus</taxon>
    </lineage>
</organism>
<dbReference type="Proteomes" id="UP000787472">
    <property type="component" value="Unassembled WGS sequence"/>
</dbReference>
<evidence type="ECO:0000313" key="3">
    <source>
        <dbReference type="Proteomes" id="UP000787472"/>
    </source>
</evidence>
<dbReference type="Gene3D" id="3.40.50.150">
    <property type="entry name" value="Vaccinia Virus protein VP39"/>
    <property type="match status" value="1"/>
</dbReference>